<evidence type="ECO:0000256" key="3">
    <source>
        <dbReference type="ARBA" id="ARBA00022747"/>
    </source>
</evidence>
<evidence type="ECO:0000256" key="2">
    <source>
        <dbReference type="ARBA" id="ARBA00022679"/>
    </source>
</evidence>
<dbReference type="RefSeq" id="WP_118327277.1">
    <property type="nucleotide sequence ID" value="NZ_QSAZ01000019.1"/>
</dbReference>
<comment type="caution">
    <text evidence="4">The sequence shown here is derived from an EMBL/GenBank/DDBJ whole genome shotgun (WGS) entry which is preliminary data.</text>
</comment>
<dbReference type="InterPro" id="IPR001525">
    <property type="entry name" value="C5_MeTfrase"/>
</dbReference>
<dbReference type="GO" id="GO:0009307">
    <property type="term" value="P:DNA restriction-modification system"/>
    <property type="evidence" value="ECO:0007669"/>
    <property type="project" value="UniProtKB-KW"/>
</dbReference>
<dbReference type="Gene3D" id="3.40.50.150">
    <property type="entry name" value="Vaccinia Virus protein VP39"/>
    <property type="match status" value="1"/>
</dbReference>
<dbReference type="Proteomes" id="UP000283683">
    <property type="component" value="Unassembled WGS sequence"/>
</dbReference>
<dbReference type="GO" id="GO:0008168">
    <property type="term" value="F:methyltransferase activity"/>
    <property type="evidence" value="ECO:0007669"/>
    <property type="project" value="UniProtKB-KW"/>
</dbReference>
<keyword evidence="1" id="KW-0489">Methyltransferase</keyword>
<organism evidence="4 5">
    <name type="scientific">Agathobacter rectalis</name>
    <dbReference type="NCBI Taxonomy" id="39491"/>
    <lineage>
        <taxon>Bacteria</taxon>
        <taxon>Bacillati</taxon>
        <taxon>Bacillota</taxon>
        <taxon>Clostridia</taxon>
        <taxon>Lachnospirales</taxon>
        <taxon>Lachnospiraceae</taxon>
        <taxon>Agathobacter</taxon>
    </lineage>
</organism>
<gene>
    <name evidence="4" type="ORF">DWV45_14535</name>
</gene>
<dbReference type="SUPFAM" id="SSF53335">
    <property type="entry name" value="S-adenosyl-L-methionine-dependent methyltransferases"/>
    <property type="match status" value="1"/>
</dbReference>
<name>A0A413DGP2_9FIRM</name>
<evidence type="ECO:0000256" key="1">
    <source>
        <dbReference type="ARBA" id="ARBA00022603"/>
    </source>
</evidence>
<evidence type="ECO:0000313" key="5">
    <source>
        <dbReference type="Proteomes" id="UP000283683"/>
    </source>
</evidence>
<reference evidence="4 5" key="1">
    <citation type="submission" date="2018-08" db="EMBL/GenBank/DDBJ databases">
        <title>A genome reference for cultivated species of the human gut microbiota.</title>
        <authorList>
            <person name="Zou Y."/>
            <person name="Xue W."/>
            <person name="Luo G."/>
        </authorList>
    </citation>
    <scope>NUCLEOTIDE SEQUENCE [LARGE SCALE GENOMIC DNA]</scope>
    <source>
        <strain evidence="4 5">AF06-19</strain>
    </source>
</reference>
<dbReference type="Gene3D" id="3.90.120.10">
    <property type="entry name" value="DNA Methylase, subunit A, domain 2"/>
    <property type="match status" value="1"/>
</dbReference>
<dbReference type="GO" id="GO:0032259">
    <property type="term" value="P:methylation"/>
    <property type="evidence" value="ECO:0007669"/>
    <property type="project" value="UniProtKB-KW"/>
</dbReference>
<dbReference type="AlphaFoldDB" id="A0A413DGP2"/>
<dbReference type="EMBL" id="QSAZ01000019">
    <property type="protein sequence ID" value="RGW85140.1"/>
    <property type="molecule type" value="Genomic_DNA"/>
</dbReference>
<accession>A0A413DGP2</accession>
<sequence>MTQPSVYNAIGKKGIRRATVIKDYAYTITARQDRTPAQVIDLGGGKYRYLTERECWRLQGYSDADFEAAAAVQKKNGRYTMALYKQAGNSIPVTIFESIFRKIILGETAEKEASNE</sequence>
<evidence type="ECO:0000313" key="4">
    <source>
        <dbReference type="EMBL" id="RGW85140.1"/>
    </source>
</evidence>
<protein>
    <submittedName>
        <fullName evidence="4">Uncharacterized protein</fullName>
    </submittedName>
</protein>
<dbReference type="Pfam" id="PF00145">
    <property type="entry name" value="DNA_methylase"/>
    <property type="match status" value="1"/>
</dbReference>
<dbReference type="InterPro" id="IPR029063">
    <property type="entry name" value="SAM-dependent_MTases_sf"/>
</dbReference>
<keyword evidence="3" id="KW-0680">Restriction system</keyword>
<keyword evidence="2" id="KW-0808">Transferase</keyword>
<proteinExistence type="predicted"/>